<evidence type="ECO:0000313" key="2">
    <source>
        <dbReference type="EMBL" id="ASJ16826.1"/>
    </source>
</evidence>
<dbReference type="Proteomes" id="UP000250189">
    <property type="component" value="Chromosome"/>
</dbReference>
<proteinExistence type="predicted"/>
<dbReference type="Proteomes" id="UP000093069">
    <property type="component" value="Chromosome I"/>
</dbReference>
<evidence type="ECO:0000313" key="4">
    <source>
        <dbReference type="Proteomes" id="UP000093069"/>
    </source>
</evidence>
<evidence type="ECO:0000256" key="1">
    <source>
        <dbReference type="SAM" id="Phobius"/>
    </source>
</evidence>
<name>A0A160VU14_9EURY</name>
<dbReference type="EMBL" id="CP015193">
    <property type="protein sequence ID" value="ASJ16826.1"/>
    <property type="molecule type" value="Genomic_DNA"/>
</dbReference>
<sequence length="74" mass="8533">MPRGMGRGYGRGFFPYSPFGGLYWLIDVILLVAMLCILFKLFLVAAPYVIALVVIMLIRSFLRPRPFFGPRSWF</sequence>
<gene>
    <name evidence="2" type="ORF">A3L04_06925</name>
    <name evidence="3" type="ORF">CHITON_1520</name>
</gene>
<keyword evidence="5" id="KW-1185">Reference proteome</keyword>
<feature type="transmembrane region" description="Helical" evidence="1">
    <location>
        <begin position="21"/>
        <end position="39"/>
    </location>
</feature>
<keyword evidence="1" id="KW-1133">Transmembrane helix</keyword>
<organism evidence="3 4">
    <name type="scientific">Thermococcus chitonophagus</name>
    <dbReference type="NCBI Taxonomy" id="54262"/>
    <lineage>
        <taxon>Archaea</taxon>
        <taxon>Methanobacteriati</taxon>
        <taxon>Methanobacteriota</taxon>
        <taxon>Thermococci</taxon>
        <taxon>Thermococcales</taxon>
        <taxon>Thermococcaceae</taxon>
        <taxon>Thermococcus</taxon>
    </lineage>
</organism>
<dbReference type="EMBL" id="LN999010">
    <property type="protein sequence ID" value="CUX78299.1"/>
    <property type="molecule type" value="Genomic_DNA"/>
</dbReference>
<dbReference type="RefSeq" id="WP_068578233.1">
    <property type="nucleotide sequence ID" value="NZ_CP015193.1"/>
</dbReference>
<reference evidence="3" key="1">
    <citation type="submission" date="2016-01" db="EMBL/GenBank/DDBJ databases">
        <authorList>
            <person name="Oliw E.H."/>
        </authorList>
    </citation>
    <scope>NUCLEOTIDE SEQUENCE</scope>
    <source>
        <strain evidence="3">1</strain>
    </source>
</reference>
<dbReference type="AlphaFoldDB" id="A0A160VU14"/>
<keyword evidence="1" id="KW-0472">Membrane</keyword>
<dbReference type="GeneID" id="33322298"/>
<protein>
    <submittedName>
        <fullName evidence="3">Uncharacterized protein</fullName>
    </submittedName>
</protein>
<keyword evidence="1" id="KW-0812">Transmembrane</keyword>
<evidence type="ECO:0000313" key="3">
    <source>
        <dbReference type="EMBL" id="CUX78299.1"/>
    </source>
</evidence>
<feature type="transmembrane region" description="Helical" evidence="1">
    <location>
        <begin position="45"/>
        <end position="62"/>
    </location>
</feature>
<dbReference type="STRING" id="54262.CHITON_1520"/>
<dbReference type="OrthoDB" id="101626at2157"/>
<evidence type="ECO:0000313" key="5">
    <source>
        <dbReference type="Proteomes" id="UP000250189"/>
    </source>
</evidence>
<dbReference type="KEGG" id="tch:CHITON_1520"/>
<accession>A0A160VU14</accession>
<reference evidence="2 5" key="3">
    <citation type="submission" date="2016-04" db="EMBL/GenBank/DDBJ databases">
        <title>Complete genome sequence of Thermococcus chitonophagus type strain GC74.</title>
        <authorList>
            <person name="Oger P.M."/>
        </authorList>
    </citation>
    <scope>NUCLEOTIDE SEQUENCE [LARGE SCALE GENOMIC DNA]</scope>
    <source>
        <strain evidence="2 5">GC74</strain>
    </source>
</reference>
<reference evidence="4" key="2">
    <citation type="submission" date="2016-01" db="EMBL/GenBank/DDBJ databases">
        <authorList>
            <person name="Vorgias C.E."/>
        </authorList>
    </citation>
    <scope>NUCLEOTIDE SEQUENCE [LARGE SCALE GENOMIC DNA]</scope>
</reference>